<dbReference type="Pfam" id="PF21274">
    <property type="entry name" value="Rng_hyd_C"/>
    <property type="match status" value="1"/>
</dbReference>
<dbReference type="GO" id="GO:0004497">
    <property type="term" value="F:monooxygenase activity"/>
    <property type="evidence" value="ECO:0007669"/>
    <property type="project" value="UniProtKB-KW"/>
</dbReference>
<dbReference type="EMBL" id="CP086322">
    <property type="protein sequence ID" value="UQA92609.1"/>
    <property type="molecule type" value="Genomic_DNA"/>
</dbReference>
<protein>
    <submittedName>
        <fullName evidence="5">FAD-dependent monooxygenase</fullName>
    </submittedName>
</protein>
<sequence>MPYDVVVVGAGPTGLMLACELQLAGSRTLVIERLERPADFSKALGVHARTVELLDLRGLCADFLQDARKLPGGNFASLGVPLELTPFDTEHPYVLFVPQVRTEELLTRRALELGVELRRGHTLTALEQDDQSVTATVTGPDGPTQITSSYLVGCDGGGSTVRKLLGIDFPGEKPHMLALIADARFREELPRGEGMGPMRPRGVMRHDLRAWFSAFPLEGGVFRITVAFFDRPFADRRAPITDEDLRVALREVAGDDFGMYDVRWRSRLTDASRQATRYREGRVLLAGDSCHIHLPAGGQGLNLGFQDAVNLGWKLGATVTGTASPHLLETYEAERRPVADGVLRNTRAQAVLIDPDPRFRGLQDLMRDLLRQPETNRYLAGLVSALDVRYPIDGEHPLVGRRMPDLLLDADTGRRRLSTHFHAAHGVLLTLSPDPHHAELATPWKDRVDLVTATDVLERGPAVEGLSAVLIRPDGYVCWAGSAADDTEGLTSALRTWFGSPLS</sequence>
<keyword evidence="5" id="KW-0560">Oxidoreductase</keyword>
<evidence type="ECO:0000256" key="2">
    <source>
        <dbReference type="ARBA" id="ARBA00022630"/>
    </source>
</evidence>
<dbReference type="InterPro" id="IPR002938">
    <property type="entry name" value="FAD-bd"/>
</dbReference>
<feature type="domain" description="FAD-binding" evidence="4">
    <location>
        <begin position="3"/>
        <end position="346"/>
    </location>
</feature>
<accession>A0ABY4M708</accession>
<dbReference type="PRINTS" id="PR00420">
    <property type="entry name" value="RNGMNOXGNASE"/>
</dbReference>
<dbReference type="PANTHER" id="PTHR43004:SF19">
    <property type="entry name" value="BINDING MONOOXYGENASE, PUTATIVE (JCVI)-RELATED"/>
    <property type="match status" value="1"/>
</dbReference>
<reference evidence="5" key="1">
    <citation type="submission" date="2021-10" db="EMBL/GenBank/DDBJ databases">
        <title>Streptomyces nigrumlapis sp.nov.,an antimicrobial producing actinobacterium isolated from Black Gobi rocks.</title>
        <authorList>
            <person name="Wen Y."/>
            <person name="Zhang W."/>
            <person name="Liu X.G."/>
        </authorList>
    </citation>
    <scope>NUCLEOTIDE SEQUENCE</scope>
    <source>
        <strain evidence="5">ST13-2-2</strain>
    </source>
</reference>
<dbReference type="Gene3D" id="3.40.30.120">
    <property type="match status" value="1"/>
</dbReference>
<dbReference type="InterPro" id="IPR036188">
    <property type="entry name" value="FAD/NAD-bd_sf"/>
</dbReference>
<name>A0ABY4M708_9ACTN</name>
<dbReference type="Gene3D" id="3.50.50.60">
    <property type="entry name" value="FAD/NAD(P)-binding domain"/>
    <property type="match status" value="2"/>
</dbReference>
<evidence type="ECO:0000313" key="5">
    <source>
        <dbReference type="EMBL" id="UQA92609.1"/>
    </source>
</evidence>
<organism evidence="5 6">
    <name type="scientific">Streptomyces halobius</name>
    <dbReference type="NCBI Taxonomy" id="2879846"/>
    <lineage>
        <taxon>Bacteria</taxon>
        <taxon>Bacillati</taxon>
        <taxon>Actinomycetota</taxon>
        <taxon>Actinomycetes</taxon>
        <taxon>Kitasatosporales</taxon>
        <taxon>Streptomycetaceae</taxon>
        <taxon>Streptomyces</taxon>
    </lineage>
</organism>
<evidence type="ECO:0000259" key="4">
    <source>
        <dbReference type="Pfam" id="PF01494"/>
    </source>
</evidence>
<keyword evidence="5" id="KW-0503">Monooxygenase</keyword>
<dbReference type="SUPFAM" id="SSF51905">
    <property type="entry name" value="FAD/NAD(P)-binding domain"/>
    <property type="match status" value="1"/>
</dbReference>
<dbReference type="InterPro" id="IPR050641">
    <property type="entry name" value="RIFMO-like"/>
</dbReference>
<dbReference type="RefSeq" id="WP_248863475.1">
    <property type="nucleotide sequence ID" value="NZ_CP086322.1"/>
</dbReference>
<evidence type="ECO:0000256" key="1">
    <source>
        <dbReference type="ARBA" id="ARBA00001974"/>
    </source>
</evidence>
<keyword evidence="6" id="KW-1185">Reference proteome</keyword>
<dbReference type="Pfam" id="PF01494">
    <property type="entry name" value="FAD_binding_3"/>
    <property type="match status" value="1"/>
</dbReference>
<dbReference type="PANTHER" id="PTHR43004">
    <property type="entry name" value="TRK SYSTEM POTASSIUM UPTAKE PROTEIN"/>
    <property type="match status" value="1"/>
</dbReference>
<keyword evidence="2" id="KW-0285">Flavoprotein</keyword>
<gene>
    <name evidence="5" type="ORF">K9S39_12950</name>
</gene>
<dbReference type="Proteomes" id="UP000830115">
    <property type="component" value="Chromosome"/>
</dbReference>
<keyword evidence="3" id="KW-0274">FAD</keyword>
<proteinExistence type="predicted"/>
<evidence type="ECO:0000313" key="6">
    <source>
        <dbReference type="Proteomes" id="UP000830115"/>
    </source>
</evidence>
<evidence type="ECO:0000256" key="3">
    <source>
        <dbReference type="ARBA" id="ARBA00022827"/>
    </source>
</evidence>
<comment type="cofactor">
    <cofactor evidence="1">
        <name>FAD</name>
        <dbReference type="ChEBI" id="CHEBI:57692"/>
    </cofactor>
</comment>